<dbReference type="BioCyc" id="HAUR316274:GHYA-2410-MONOMER"/>
<reference evidence="2 3" key="1">
    <citation type="journal article" date="2011" name="Stand. Genomic Sci.">
        <title>Complete genome sequence of the filamentous gliding predatory bacterium Herpetosiphon aurantiacus type strain (114-95(T)).</title>
        <authorList>
            <person name="Kiss H."/>
            <person name="Nett M."/>
            <person name="Domin N."/>
            <person name="Martin K."/>
            <person name="Maresca J.A."/>
            <person name="Copeland A."/>
            <person name="Lapidus A."/>
            <person name="Lucas S."/>
            <person name="Berry K.W."/>
            <person name="Glavina Del Rio T."/>
            <person name="Dalin E."/>
            <person name="Tice H."/>
            <person name="Pitluck S."/>
            <person name="Richardson P."/>
            <person name="Bruce D."/>
            <person name="Goodwin L."/>
            <person name="Han C."/>
            <person name="Detter J.C."/>
            <person name="Schmutz J."/>
            <person name="Brettin T."/>
            <person name="Land M."/>
            <person name="Hauser L."/>
            <person name="Kyrpides N.C."/>
            <person name="Ivanova N."/>
            <person name="Goker M."/>
            <person name="Woyke T."/>
            <person name="Klenk H.P."/>
            <person name="Bryant D.A."/>
        </authorList>
    </citation>
    <scope>NUCLEOTIDE SEQUENCE [LARGE SCALE GENOMIC DNA]</scope>
    <source>
        <strain evidence="3">ATCC 23779 / DSM 785 / 114-95</strain>
    </source>
</reference>
<feature type="domain" description="RNase H type-1" evidence="1">
    <location>
        <begin position="73"/>
        <end position="187"/>
    </location>
</feature>
<dbReference type="AlphaFoldDB" id="A9AYP4"/>
<dbReference type="PANTHER" id="PTHR48475">
    <property type="entry name" value="RIBONUCLEASE H"/>
    <property type="match status" value="1"/>
</dbReference>
<name>A9AYP4_HERA2</name>
<dbReference type="PANTHER" id="PTHR48475:SF1">
    <property type="entry name" value="RNASE H TYPE-1 DOMAIN-CONTAINING PROTEIN"/>
    <property type="match status" value="1"/>
</dbReference>
<dbReference type="InterPro" id="IPR002156">
    <property type="entry name" value="RNaseH_domain"/>
</dbReference>
<dbReference type="SUPFAM" id="SSF53098">
    <property type="entry name" value="Ribonuclease H-like"/>
    <property type="match status" value="1"/>
</dbReference>
<dbReference type="GO" id="GO:0003676">
    <property type="term" value="F:nucleic acid binding"/>
    <property type="evidence" value="ECO:0007669"/>
    <property type="project" value="InterPro"/>
</dbReference>
<gene>
    <name evidence="2" type="ordered locus">Haur_2382</name>
</gene>
<sequence length="209" mass="22900">MFGGAAATFGTGKHPRADCAAQWSALGNVAMVDPWVFGCSGQFAGPELFYWQPVAVAEGTMKIWLQIDATPGNLAGRAGLGLVIRQDDGAILRWAMQQAPADTNNVAEYQALVHGLRLVQRYYPQANVICLTDSLLIVDHLAGRCAVRTPHLHPLHSLACQLISRCVSFRVVHIRRAYNRLADALAWEALSGTKALVQWVNTPQEHLYE</sequence>
<dbReference type="STRING" id="316274.Haur_2382"/>
<dbReference type="InterPro" id="IPR012337">
    <property type="entry name" value="RNaseH-like_sf"/>
</dbReference>
<proteinExistence type="predicted"/>
<evidence type="ECO:0000313" key="3">
    <source>
        <dbReference type="Proteomes" id="UP000000787"/>
    </source>
</evidence>
<dbReference type="InterPro" id="IPR036397">
    <property type="entry name" value="RNaseH_sf"/>
</dbReference>
<evidence type="ECO:0000259" key="1">
    <source>
        <dbReference type="Pfam" id="PF13456"/>
    </source>
</evidence>
<keyword evidence="3" id="KW-1185">Reference proteome</keyword>
<dbReference type="HOGENOM" id="CLU_1313996_0_0_0"/>
<dbReference type="InParanoid" id="A9AYP4"/>
<accession>A9AYP4</accession>
<dbReference type="eggNOG" id="COG0328">
    <property type="taxonomic scope" value="Bacteria"/>
</dbReference>
<organism evidence="2 3">
    <name type="scientific">Herpetosiphon aurantiacus (strain ATCC 23779 / DSM 785 / 114-95)</name>
    <dbReference type="NCBI Taxonomy" id="316274"/>
    <lineage>
        <taxon>Bacteria</taxon>
        <taxon>Bacillati</taxon>
        <taxon>Chloroflexota</taxon>
        <taxon>Chloroflexia</taxon>
        <taxon>Herpetosiphonales</taxon>
        <taxon>Herpetosiphonaceae</taxon>
        <taxon>Herpetosiphon</taxon>
    </lineage>
</organism>
<evidence type="ECO:0000313" key="2">
    <source>
        <dbReference type="EMBL" id="ABX05022.1"/>
    </source>
</evidence>
<dbReference type="Proteomes" id="UP000000787">
    <property type="component" value="Chromosome"/>
</dbReference>
<dbReference type="EMBL" id="CP000875">
    <property type="protein sequence ID" value="ABX05022.1"/>
    <property type="molecule type" value="Genomic_DNA"/>
</dbReference>
<dbReference type="CDD" id="cd09279">
    <property type="entry name" value="RNase_HI_like"/>
    <property type="match status" value="1"/>
</dbReference>
<dbReference type="GO" id="GO:0004523">
    <property type="term" value="F:RNA-DNA hybrid ribonuclease activity"/>
    <property type="evidence" value="ECO:0007669"/>
    <property type="project" value="InterPro"/>
</dbReference>
<dbReference type="Gene3D" id="3.30.420.10">
    <property type="entry name" value="Ribonuclease H-like superfamily/Ribonuclease H"/>
    <property type="match status" value="1"/>
</dbReference>
<dbReference type="Pfam" id="PF13456">
    <property type="entry name" value="RVT_3"/>
    <property type="match status" value="1"/>
</dbReference>
<protein>
    <submittedName>
        <fullName evidence="2">Ribonuclease H</fullName>
    </submittedName>
</protein>
<dbReference type="KEGG" id="hau:Haur_2382"/>